<keyword evidence="5" id="KW-1185">Reference proteome</keyword>
<evidence type="ECO:0000313" key="5">
    <source>
        <dbReference type="Proteomes" id="UP000013785"/>
    </source>
</evidence>
<dbReference type="eggNOG" id="COG0456">
    <property type="taxonomic scope" value="Bacteria"/>
</dbReference>
<dbReference type="Pfam" id="PF13673">
    <property type="entry name" value="Acetyltransf_10"/>
    <property type="match status" value="1"/>
</dbReference>
<dbReference type="RefSeq" id="WP_010768775.1">
    <property type="nucleotide sequence ID" value="NZ_ASWE01000002.1"/>
</dbReference>
<keyword evidence="1" id="KW-0808">Transferase</keyword>
<gene>
    <name evidence="4" type="ORF">UC3_02113</name>
</gene>
<sequence length="143" mass="16598">MIEQVNQPSEEMIHQLMAIWLKTNQEAHPFVAASYWLEHEEEVKEQLPNATLFITKEGDKIEGFLGLQEDYIAGLFVEKRSQGKGLGRQLLNKAKKEAAQLTLAVYKKNEQAYHFYISQGFQVIKEQVDEETDEVELILQWTE</sequence>
<evidence type="ECO:0000256" key="1">
    <source>
        <dbReference type="ARBA" id="ARBA00022679"/>
    </source>
</evidence>
<comment type="caution">
    <text evidence="4">The sequence shown here is derived from an EMBL/GenBank/DDBJ whole genome shotgun (WGS) entry which is preliminary data.</text>
</comment>
<dbReference type="Gene3D" id="3.40.630.30">
    <property type="match status" value="1"/>
</dbReference>
<evidence type="ECO:0000313" key="4">
    <source>
        <dbReference type="EMBL" id="EOL43136.1"/>
    </source>
</evidence>
<dbReference type="PANTHER" id="PTHR43800:SF1">
    <property type="entry name" value="PEPTIDYL-LYSINE N-ACETYLTRANSFERASE YJAB"/>
    <property type="match status" value="1"/>
</dbReference>
<evidence type="ECO:0000259" key="3">
    <source>
        <dbReference type="PROSITE" id="PS51186"/>
    </source>
</evidence>
<dbReference type="HOGENOM" id="CLU_013985_21_2_9"/>
<dbReference type="EMBL" id="AJAT01000016">
    <property type="protein sequence ID" value="EOL43136.1"/>
    <property type="molecule type" value="Genomic_DNA"/>
</dbReference>
<dbReference type="GO" id="GO:0016747">
    <property type="term" value="F:acyltransferase activity, transferring groups other than amino-acyl groups"/>
    <property type="evidence" value="ECO:0007669"/>
    <property type="project" value="InterPro"/>
</dbReference>
<dbReference type="SUPFAM" id="SSF55729">
    <property type="entry name" value="Acyl-CoA N-acyltransferases (Nat)"/>
    <property type="match status" value="1"/>
</dbReference>
<accession>R3W621</accession>
<dbReference type="PATRIC" id="fig|1158610.3.peg.2108"/>
<reference evidence="4 5" key="1">
    <citation type="submission" date="2013-02" db="EMBL/GenBank/DDBJ databases">
        <title>The Genome Sequence of Enterococcus phoeniculicola BAA-412.</title>
        <authorList>
            <consortium name="The Broad Institute Genome Sequencing Platform"/>
            <consortium name="The Broad Institute Genome Sequencing Center for Infectious Disease"/>
            <person name="Earl A.M."/>
            <person name="Gilmore M.S."/>
            <person name="Lebreton F."/>
            <person name="Walker B."/>
            <person name="Young S.K."/>
            <person name="Zeng Q."/>
            <person name="Gargeya S."/>
            <person name="Fitzgerald M."/>
            <person name="Haas B."/>
            <person name="Abouelleil A."/>
            <person name="Alvarado L."/>
            <person name="Arachchi H.M."/>
            <person name="Berlin A.M."/>
            <person name="Chapman S.B."/>
            <person name="Dewar J."/>
            <person name="Goldberg J."/>
            <person name="Griggs A."/>
            <person name="Gujja S."/>
            <person name="Hansen M."/>
            <person name="Howarth C."/>
            <person name="Imamovic A."/>
            <person name="Larimer J."/>
            <person name="McCowan C."/>
            <person name="Murphy C."/>
            <person name="Neiman D."/>
            <person name="Pearson M."/>
            <person name="Priest M."/>
            <person name="Roberts A."/>
            <person name="Saif S."/>
            <person name="Shea T."/>
            <person name="Sisk P."/>
            <person name="Sykes S."/>
            <person name="Wortman J."/>
            <person name="Nusbaum C."/>
            <person name="Birren B."/>
        </authorList>
    </citation>
    <scope>NUCLEOTIDE SEQUENCE [LARGE SCALE GENOMIC DNA]</scope>
    <source>
        <strain evidence="4 5">ATCC BAA-412</strain>
    </source>
</reference>
<dbReference type="STRING" id="154621.RV11_GL000648"/>
<evidence type="ECO:0000256" key="2">
    <source>
        <dbReference type="ARBA" id="ARBA00023315"/>
    </source>
</evidence>
<dbReference type="InterPro" id="IPR000182">
    <property type="entry name" value="GNAT_dom"/>
</dbReference>
<dbReference type="AlphaFoldDB" id="R3W621"/>
<keyword evidence="2" id="KW-0012">Acyltransferase</keyword>
<dbReference type="PANTHER" id="PTHR43800">
    <property type="entry name" value="PEPTIDYL-LYSINE N-ACETYLTRANSFERASE YJAB"/>
    <property type="match status" value="1"/>
</dbReference>
<dbReference type="CDD" id="cd04301">
    <property type="entry name" value="NAT_SF"/>
    <property type="match status" value="1"/>
</dbReference>
<name>R3W621_9ENTE</name>
<feature type="domain" description="N-acetyltransferase" evidence="3">
    <location>
        <begin position="1"/>
        <end position="142"/>
    </location>
</feature>
<organism evidence="4 5">
    <name type="scientific">Enterococcus phoeniculicola ATCC BAA-412</name>
    <dbReference type="NCBI Taxonomy" id="1158610"/>
    <lineage>
        <taxon>Bacteria</taxon>
        <taxon>Bacillati</taxon>
        <taxon>Bacillota</taxon>
        <taxon>Bacilli</taxon>
        <taxon>Lactobacillales</taxon>
        <taxon>Enterococcaceae</taxon>
        <taxon>Enterococcus</taxon>
    </lineage>
</organism>
<protein>
    <recommendedName>
        <fullName evidence="3">N-acetyltransferase domain-containing protein</fullName>
    </recommendedName>
</protein>
<dbReference type="PROSITE" id="PS51186">
    <property type="entry name" value="GNAT"/>
    <property type="match status" value="1"/>
</dbReference>
<proteinExistence type="predicted"/>
<dbReference type="Proteomes" id="UP000013785">
    <property type="component" value="Unassembled WGS sequence"/>
</dbReference>
<dbReference type="InterPro" id="IPR016181">
    <property type="entry name" value="Acyl_CoA_acyltransferase"/>
</dbReference>